<dbReference type="RefSeq" id="WP_012243571.1">
    <property type="nucleotide sequence ID" value="NC_010168.1"/>
</dbReference>
<evidence type="ECO:0000313" key="1">
    <source>
        <dbReference type="EMBL" id="ABY21863.1"/>
    </source>
</evidence>
<dbReference type="AlphaFoldDB" id="A9WKQ4"/>
<proteinExistence type="predicted"/>
<dbReference type="STRING" id="288705.RSal33209_0107"/>
<reference evidence="2" key="1">
    <citation type="journal article" date="2008" name="J. Bacteriol.">
        <title>Genome sequence of the fish pathogen Renibacterium salmoninarum suggests reductive evolution away from an environmental Arthrobacter ancestor.</title>
        <authorList>
            <person name="Wiens G.D."/>
            <person name="Rockey D.D."/>
            <person name="Wu Z."/>
            <person name="Chang J."/>
            <person name="Levy R."/>
            <person name="Crane S."/>
            <person name="Chen D.S."/>
            <person name="Capri G.R."/>
            <person name="Burnett J.R."/>
            <person name="Sudheesh P.S."/>
            <person name="Schipma M.J."/>
            <person name="Burd H."/>
            <person name="Bhattacharyya A."/>
            <person name="Rhodes L.D."/>
            <person name="Kaul R."/>
            <person name="Strom M.S."/>
        </authorList>
    </citation>
    <scope>NUCLEOTIDE SEQUENCE [LARGE SCALE GENOMIC DNA]</scope>
    <source>
        <strain evidence="2">ATCC 33209 / DSM 20767 / JCM 11484 / NBRC 15589 / NCIMB 2235</strain>
    </source>
</reference>
<accession>A9WKQ4</accession>
<dbReference type="HOGENOM" id="CLU_1146470_0_0_11"/>
<dbReference type="Proteomes" id="UP000002007">
    <property type="component" value="Chromosome"/>
</dbReference>
<organism evidence="1 2">
    <name type="scientific">Renibacterium salmoninarum (strain ATCC 33209 / DSM 20767 / JCM 11484 / NBRC 15589 / NCIMB 2235)</name>
    <dbReference type="NCBI Taxonomy" id="288705"/>
    <lineage>
        <taxon>Bacteria</taxon>
        <taxon>Bacillati</taxon>
        <taxon>Actinomycetota</taxon>
        <taxon>Actinomycetes</taxon>
        <taxon>Micrococcales</taxon>
        <taxon>Micrococcaceae</taxon>
        <taxon>Renibacterium</taxon>
    </lineage>
</organism>
<keyword evidence="2" id="KW-1185">Reference proteome</keyword>
<sequence>MGKQPAGTTNSYLSGIDNGSLTNQNVSGRTYRTISALNGAASTISQTPHTASQPVYSKGRLPLDVQGNTINPQANYQLALGSTPLALGAGSPSSLWKIVPVRDETDSAYNSGFYRLQNSATGAYLQLGGSTVESRRAIGSAALQGPVLPGFNAAGNGGNGIPGGSDQWYLQPVTDNVPLTLALNSSDATQAQASKTSVDGVQRYRLVNRNSGFALQAQSSQFVLAGQTPGNAAQILSITPAP</sequence>
<dbReference type="EMBL" id="CP000910">
    <property type="protein sequence ID" value="ABY21863.1"/>
    <property type="molecule type" value="Genomic_DNA"/>
</dbReference>
<gene>
    <name evidence="1" type="ordered locus">RSal33209_0107</name>
</gene>
<name>A9WKQ4_RENSM</name>
<dbReference type="KEGG" id="rsa:RSal33209_0107"/>
<evidence type="ECO:0000313" key="2">
    <source>
        <dbReference type="Proteomes" id="UP000002007"/>
    </source>
</evidence>
<protein>
    <submittedName>
        <fullName evidence="1">Hypothetical membrane protein</fullName>
    </submittedName>
</protein>
<dbReference type="Gene3D" id="2.80.10.50">
    <property type="match status" value="1"/>
</dbReference>
<dbReference type="eggNOG" id="COG1196">
    <property type="taxonomic scope" value="Bacteria"/>
</dbReference>